<evidence type="ECO:0000256" key="8">
    <source>
        <dbReference type="SAM" id="SignalP"/>
    </source>
</evidence>
<dbReference type="InterPro" id="IPR023997">
    <property type="entry name" value="TonB-dep_OMP_SusC/RagA_CS"/>
</dbReference>
<keyword evidence="8" id="KW-0732">Signal</keyword>
<evidence type="ECO:0000259" key="9">
    <source>
        <dbReference type="Pfam" id="PF07715"/>
    </source>
</evidence>
<keyword evidence="3 7" id="KW-1134">Transmembrane beta strand</keyword>
<dbReference type="InterPro" id="IPR037066">
    <property type="entry name" value="Plug_dom_sf"/>
</dbReference>
<dbReference type="NCBIfam" id="TIGR04057">
    <property type="entry name" value="SusC_RagA_signa"/>
    <property type="match status" value="1"/>
</dbReference>
<dbReference type="SUPFAM" id="SSF56935">
    <property type="entry name" value="Porins"/>
    <property type="match status" value="1"/>
</dbReference>
<dbReference type="EMBL" id="CP027806">
    <property type="protein sequence ID" value="AXI99418.1"/>
    <property type="molecule type" value="Genomic_DNA"/>
</dbReference>
<name>A0A345UG17_9BACT</name>
<evidence type="ECO:0000256" key="4">
    <source>
        <dbReference type="ARBA" id="ARBA00022692"/>
    </source>
</evidence>
<keyword evidence="4 7" id="KW-0812">Transmembrane</keyword>
<accession>A0A345UG17</accession>
<evidence type="ECO:0000313" key="11">
    <source>
        <dbReference type="Proteomes" id="UP000254808"/>
    </source>
</evidence>
<dbReference type="InterPro" id="IPR036942">
    <property type="entry name" value="Beta-barrel_TonB_sf"/>
</dbReference>
<evidence type="ECO:0000256" key="5">
    <source>
        <dbReference type="ARBA" id="ARBA00023136"/>
    </source>
</evidence>
<feature type="domain" description="TonB-dependent receptor plug" evidence="9">
    <location>
        <begin position="119"/>
        <end position="221"/>
    </location>
</feature>
<evidence type="ECO:0000256" key="6">
    <source>
        <dbReference type="ARBA" id="ARBA00023237"/>
    </source>
</evidence>
<dbReference type="OrthoDB" id="9768177at2"/>
<comment type="subcellular location">
    <subcellularLocation>
        <location evidence="1 7">Cell outer membrane</location>
        <topology evidence="1 7">Multi-pass membrane protein</topology>
    </subcellularLocation>
</comment>
<keyword evidence="2 7" id="KW-0813">Transport</keyword>
<evidence type="ECO:0000256" key="1">
    <source>
        <dbReference type="ARBA" id="ARBA00004571"/>
    </source>
</evidence>
<dbReference type="Gene3D" id="2.170.130.10">
    <property type="entry name" value="TonB-dependent receptor, plug domain"/>
    <property type="match status" value="1"/>
</dbReference>
<dbReference type="Proteomes" id="UP000254808">
    <property type="component" value="Chromosome"/>
</dbReference>
<dbReference type="InterPro" id="IPR008969">
    <property type="entry name" value="CarboxyPept-like_regulatory"/>
</dbReference>
<evidence type="ECO:0000256" key="3">
    <source>
        <dbReference type="ARBA" id="ARBA00022452"/>
    </source>
</evidence>
<evidence type="ECO:0000256" key="2">
    <source>
        <dbReference type="ARBA" id="ARBA00022448"/>
    </source>
</evidence>
<evidence type="ECO:0000313" key="10">
    <source>
        <dbReference type="EMBL" id="AXI99418.1"/>
    </source>
</evidence>
<keyword evidence="6 7" id="KW-0998">Cell outer membrane</keyword>
<dbReference type="AlphaFoldDB" id="A0A345UG17"/>
<reference evidence="10 11" key="1">
    <citation type="submission" date="2018-03" db="EMBL/GenBank/DDBJ databases">
        <title>Phenotypic and genomic properties of Cyclonatronum proteinivorum gen. nov., sp. nov., a haloalkaliphilic bacteroidete from soda lakes possessing Na+-translocating rhodopsin.</title>
        <authorList>
            <person name="Toshchakov S.V."/>
            <person name="Korzhenkov A."/>
            <person name="Samarov N.I."/>
            <person name="Kublanov I.V."/>
            <person name="Muntyan M.S."/>
            <person name="Sorokin D.Y."/>
        </authorList>
    </citation>
    <scope>NUCLEOTIDE SEQUENCE [LARGE SCALE GENOMIC DNA]</scope>
    <source>
        <strain evidence="10 11">Omega</strain>
    </source>
</reference>
<keyword evidence="5 7" id="KW-0472">Membrane</keyword>
<organism evidence="10 11">
    <name type="scientific">Cyclonatronum proteinivorum</name>
    <dbReference type="NCBI Taxonomy" id="1457365"/>
    <lineage>
        <taxon>Bacteria</taxon>
        <taxon>Pseudomonadati</taxon>
        <taxon>Balneolota</taxon>
        <taxon>Balneolia</taxon>
        <taxon>Balneolales</taxon>
        <taxon>Cyclonatronaceae</taxon>
        <taxon>Cyclonatronum</taxon>
    </lineage>
</organism>
<comment type="similarity">
    <text evidence="7">Belongs to the TonB-dependent receptor family.</text>
</comment>
<gene>
    <name evidence="10" type="ORF">CYPRO_0131</name>
</gene>
<dbReference type="Pfam" id="PF07715">
    <property type="entry name" value="Plug"/>
    <property type="match status" value="1"/>
</dbReference>
<evidence type="ECO:0000256" key="7">
    <source>
        <dbReference type="PROSITE-ProRule" id="PRU01360"/>
    </source>
</evidence>
<feature type="signal peptide" evidence="8">
    <location>
        <begin position="1"/>
        <end position="21"/>
    </location>
</feature>
<dbReference type="GO" id="GO:0009279">
    <property type="term" value="C:cell outer membrane"/>
    <property type="evidence" value="ECO:0007669"/>
    <property type="project" value="UniProtKB-SubCell"/>
</dbReference>
<sequence length="1016" mass="111934">MANFKLFTLLMLCLLCIPAMLVGQTVTGTVVDAENNEPLIGVNIILQGTATGTTTDFDGNFSLSVPDLEGTLVFRYIGYVTQEIPLEGRTELTVRMREDTFMGSELVVVAYGIQQRSLVTGAISRIESAQIQQAAPLRVEQALQGRTAGVLVMQNSGQPGSGATVRIRGIGTTGDAEPLYVVDGMPVSGIDFLNPADIASIEVLKDASATAIYGARGANGVVMVTTNSGRPGDIQVSYNAYVGFQNPWRETDLLNAPDYMMIMNESYANDGRNIPFPDIDERIEAIGNGTNWQEEVFYYNAPLTNHSLAFSGGSETSTYVTSFSYRQQEGIVARGASNYERFTARINSDHTAGRLNYGTRVNYTRRTNRGIDPNEEFGGVMARVANIDPVTPVRNEDGSFAQSPFASQEVVNPVAAIDIINSRQQEDRLVGGAFGRFRLMDNLHIRSSFDVDLGFINNRAFTPEYDLGGNVSNATTIAFQEQVRLVTWQTSHVVQYDNSINLHDFSLLGGFELRDSRSEFLGGTRSDLSMPSFRHAWLSTGTDPDSQTNYGGLGLESIASYFTRVNYNYDGRYILEGVFRMDGSSKFGPDNRWAAFPAFSLGWVISRESFMSDFQNLSELRLRGGWGQNGSDNIGQFGFTPLITTHTGYAFGIDPVQVTGAYPGRIANTNLKWETSEQVSVGLEASFYDFKYFINLDYYQKQTKGLLLSAPIPAFIGNAAPIVNGGTVKNTGFELEAGVRDIVGNLNYDLTLTGSYNVNEITAINNEEGRLFGANVSTSMNSVAMAQVGFPIAFFWGFQTAGIFQTMEEIQNYVNAEGEMIQPNAQPGDLIFVDTNGDGQITDEDRVKIGNPYPDFTLGFNINLGWKNWDLNMFLYGAFGQDIYTGGTRRHDLNMPNWKGSVLDRWTPENTNTSHPRVTINDPNGNYARPSDFFIEDGSFVRLRNAAIGYTLPVELVNRIGARRMRLYASAQNLFTITGYSGHDPEIGSRGALDVGIDRNIYPQARTYMFGVNLDF</sequence>
<dbReference type="NCBIfam" id="TIGR04056">
    <property type="entry name" value="OMP_RagA_SusC"/>
    <property type="match status" value="1"/>
</dbReference>
<dbReference type="Pfam" id="PF13715">
    <property type="entry name" value="CarbopepD_reg_2"/>
    <property type="match status" value="1"/>
</dbReference>
<dbReference type="InterPro" id="IPR023996">
    <property type="entry name" value="TonB-dep_OMP_SusC/RagA"/>
</dbReference>
<dbReference type="FunFam" id="2.60.40.1120:FF:000003">
    <property type="entry name" value="Outer membrane protein Omp121"/>
    <property type="match status" value="1"/>
</dbReference>
<dbReference type="InterPro" id="IPR039426">
    <property type="entry name" value="TonB-dep_rcpt-like"/>
</dbReference>
<feature type="chain" id="PRO_5016815041" evidence="8">
    <location>
        <begin position="22"/>
        <end position="1016"/>
    </location>
</feature>
<proteinExistence type="inferred from homology"/>
<dbReference type="KEGG" id="cprv:CYPRO_0131"/>
<keyword evidence="11" id="KW-1185">Reference proteome</keyword>
<dbReference type="Gene3D" id="2.60.40.1120">
    <property type="entry name" value="Carboxypeptidase-like, regulatory domain"/>
    <property type="match status" value="1"/>
</dbReference>
<protein>
    <submittedName>
        <fullName evidence="10">TonB-linked outer membrane protein, SusC/RagA family</fullName>
    </submittedName>
</protein>
<dbReference type="Gene3D" id="2.40.170.20">
    <property type="entry name" value="TonB-dependent receptor, beta-barrel domain"/>
    <property type="match status" value="1"/>
</dbReference>
<dbReference type="InterPro" id="IPR012910">
    <property type="entry name" value="Plug_dom"/>
</dbReference>
<dbReference type="PROSITE" id="PS52016">
    <property type="entry name" value="TONB_DEPENDENT_REC_3"/>
    <property type="match status" value="1"/>
</dbReference>
<dbReference type="SUPFAM" id="SSF49464">
    <property type="entry name" value="Carboxypeptidase regulatory domain-like"/>
    <property type="match status" value="1"/>
</dbReference>